<dbReference type="SUPFAM" id="SSF81273">
    <property type="entry name" value="H-NS histone-like proteins"/>
    <property type="match status" value="1"/>
</dbReference>
<keyword evidence="5" id="KW-0175">Coiled coil</keyword>
<protein>
    <submittedName>
        <fullName evidence="8">Histone family protein nucleoid-structuring protein H-NS</fullName>
    </submittedName>
</protein>
<comment type="similarity">
    <text evidence="2">Belongs to the histone-like protein H-NS family.</text>
</comment>
<evidence type="ECO:0000256" key="5">
    <source>
        <dbReference type="SAM" id="Coils"/>
    </source>
</evidence>
<comment type="subcellular location">
    <subcellularLocation>
        <location evidence="1">Cytoplasm</location>
        <location evidence="1">Nucleoid</location>
    </subcellularLocation>
</comment>
<evidence type="ECO:0000256" key="2">
    <source>
        <dbReference type="ARBA" id="ARBA00010610"/>
    </source>
</evidence>
<dbReference type="OrthoDB" id="5297879at2"/>
<reference evidence="8 9" key="1">
    <citation type="submission" date="2018-03" db="EMBL/GenBank/DDBJ databases">
        <title>Comparative genomics illustrates the genes involved in a hyperalkaliphilic mechanisms of Serpentinomonas isolated from highly-alkaline calcium-rich serpentinized springs.</title>
        <authorList>
            <person name="Suzuki S."/>
            <person name="Ishii S."/>
            <person name="Walworth N."/>
            <person name="Bird L."/>
            <person name="Kuenen J.G."/>
            <person name="Nealson K.H."/>
        </authorList>
    </citation>
    <scope>NUCLEOTIDE SEQUENCE [LARGE SCALE GENOMIC DNA]</scope>
    <source>
        <strain evidence="8 9">83</strain>
    </source>
</reference>
<dbReference type="RefSeq" id="WP_105731116.1">
    <property type="nucleotide sequence ID" value="NZ_PVLR01000078.1"/>
</dbReference>
<keyword evidence="9" id="KW-1185">Reference proteome</keyword>
<proteinExistence type="inferred from homology"/>
<organism evidence="8 9">
    <name type="scientific">Malikia spinosa</name>
    <dbReference type="NCBI Taxonomy" id="86180"/>
    <lineage>
        <taxon>Bacteria</taxon>
        <taxon>Pseudomonadati</taxon>
        <taxon>Pseudomonadota</taxon>
        <taxon>Betaproteobacteria</taxon>
        <taxon>Burkholderiales</taxon>
        <taxon>Comamonadaceae</taxon>
        <taxon>Malikia</taxon>
    </lineage>
</organism>
<feature type="region of interest" description="Disordered" evidence="6">
    <location>
        <begin position="51"/>
        <end position="80"/>
    </location>
</feature>
<dbReference type="Proteomes" id="UP000238326">
    <property type="component" value="Unassembled WGS sequence"/>
</dbReference>
<dbReference type="Gene3D" id="4.10.430.10">
    <property type="entry name" value="Histone-like protein H-NS, C-terminal domain"/>
    <property type="match status" value="1"/>
</dbReference>
<feature type="compositionally biased region" description="Basic and acidic residues" evidence="6">
    <location>
        <begin position="53"/>
        <end position="67"/>
    </location>
</feature>
<name>A0A2S9KA35_9BURK</name>
<evidence type="ECO:0000256" key="3">
    <source>
        <dbReference type="ARBA" id="ARBA00022490"/>
    </source>
</evidence>
<dbReference type="EMBL" id="PVLR01000078">
    <property type="protein sequence ID" value="PRD67298.1"/>
    <property type="molecule type" value="Genomic_DNA"/>
</dbReference>
<evidence type="ECO:0000313" key="8">
    <source>
        <dbReference type="EMBL" id="PRD67298.1"/>
    </source>
</evidence>
<accession>A0A2S9KA35</accession>
<dbReference type="GO" id="GO:0009295">
    <property type="term" value="C:nucleoid"/>
    <property type="evidence" value="ECO:0007669"/>
    <property type="project" value="UniProtKB-SubCell"/>
</dbReference>
<evidence type="ECO:0000259" key="7">
    <source>
        <dbReference type="SMART" id="SM00528"/>
    </source>
</evidence>
<sequence length="99" mass="11193">MTTLQDLIQQRDALNEKIEEMQKTLRAEALSEIRAAMREYQISVEDLGLTGKPAREPKVKGVPKYRDPATQQTWSGRGKRPQWIHEALAAGKSLADYAI</sequence>
<dbReference type="GO" id="GO:0003677">
    <property type="term" value="F:DNA binding"/>
    <property type="evidence" value="ECO:0007669"/>
    <property type="project" value="UniProtKB-KW"/>
</dbReference>
<evidence type="ECO:0000256" key="6">
    <source>
        <dbReference type="SAM" id="MobiDB-lite"/>
    </source>
</evidence>
<dbReference type="PANTHER" id="PTHR38097">
    <property type="match status" value="1"/>
</dbReference>
<dbReference type="InterPro" id="IPR027444">
    <property type="entry name" value="H-NS_C_dom"/>
</dbReference>
<keyword evidence="4" id="KW-0238">DNA-binding</keyword>
<gene>
    <name evidence="8" type="ORF">C6P61_17160</name>
</gene>
<dbReference type="Pfam" id="PF00816">
    <property type="entry name" value="Histone_HNS"/>
    <property type="match status" value="1"/>
</dbReference>
<evidence type="ECO:0000256" key="1">
    <source>
        <dbReference type="ARBA" id="ARBA00004453"/>
    </source>
</evidence>
<keyword evidence="3" id="KW-0963">Cytoplasm</keyword>
<evidence type="ECO:0000256" key="4">
    <source>
        <dbReference type="ARBA" id="ARBA00023125"/>
    </source>
</evidence>
<comment type="caution">
    <text evidence="8">The sequence shown here is derived from an EMBL/GenBank/DDBJ whole genome shotgun (WGS) entry which is preliminary data.</text>
</comment>
<feature type="coiled-coil region" evidence="5">
    <location>
        <begin position="4"/>
        <end position="31"/>
    </location>
</feature>
<dbReference type="SMART" id="SM00528">
    <property type="entry name" value="HNS"/>
    <property type="match status" value="1"/>
</dbReference>
<feature type="domain" description="DNA-binding protein H-NS-like C-terminal" evidence="7">
    <location>
        <begin position="55"/>
        <end position="99"/>
    </location>
</feature>
<dbReference type="PANTHER" id="PTHR38097:SF2">
    <property type="entry name" value="DNA-BINDING PROTEIN STPA"/>
    <property type="match status" value="1"/>
</dbReference>
<dbReference type="AlphaFoldDB" id="A0A2S9KA35"/>
<dbReference type="InterPro" id="IPR037150">
    <property type="entry name" value="H-NS_C_dom_sf"/>
</dbReference>
<evidence type="ECO:0000313" key="9">
    <source>
        <dbReference type="Proteomes" id="UP000238326"/>
    </source>
</evidence>